<reference evidence="2 3" key="1">
    <citation type="submission" date="2014-01" db="EMBL/GenBank/DDBJ databases">
        <authorList>
            <person name="Dobos K."/>
            <person name="Lenaerts A."/>
            <person name="Ordway D."/>
            <person name="DeGroote M.A."/>
            <person name="Parker T."/>
            <person name="Sizemore C."/>
            <person name="Tallon L.J."/>
            <person name="Sadzewicz L.K."/>
            <person name="Sengamalay N."/>
            <person name="Fraser C.M."/>
            <person name="Hine E."/>
            <person name="Shefchek K.A."/>
            <person name="Das S.P."/>
            <person name="Tettelin H."/>
        </authorList>
    </citation>
    <scope>NUCLEOTIDE SEQUENCE [LARGE SCALE GENOMIC DNA]</scope>
    <source>
        <strain evidence="2 3">Harvey</strain>
    </source>
</reference>
<proteinExistence type="predicted"/>
<accession>A0ABP3AQ86</accession>
<gene>
    <name evidence="2" type="ORF">I551_0206</name>
</gene>
<evidence type="ECO:0000313" key="2">
    <source>
        <dbReference type="EMBL" id="EUA93248.1"/>
    </source>
</evidence>
<comment type="caution">
    <text evidence="2">The sequence shown here is derived from an EMBL/GenBank/DDBJ whole genome shotgun (WGS) entry which is preliminary data.</text>
</comment>
<sequence>MRRADKGWRSVYEQAWDGWVNGAARPVGGDRARANRGREPQSAIGCAPP</sequence>
<feature type="region of interest" description="Disordered" evidence="1">
    <location>
        <begin position="22"/>
        <end position="49"/>
    </location>
</feature>
<dbReference type="EMBL" id="JAOL01000063">
    <property type="protein sequence ID" value="EUA93248.1"/>
    <property type="molecule type" value="Genomic_DNA"/>
</dbReference>
<feature type="compositionally biased region" description="Basic and acidic residues" evidence="1">
    <location>
        <begin position="28"/>
        <end position="39"/>
    </location>
</feature>
<dbReference type="Proteomes" id="UP000020681">
    <property type="component" value="Unassembled WGS sequence"/>
</dbReference>
<keyword evidence="3" id="KW-1185">Reference proteome</keyword>
<protein>
    <submittedName>
        <fullName evidence="2">Uncharacterized protein</fullName>
    </submittedName>
</protein>
<evidence type="ECO:0000313" key="3">
    <source>
        <dbReference type="Proteomes" id="UP000020681"/>
    </source>
</evidence>
<organism evidence="2 3">
    <name type="scientific">Mycobacterium ulcerans str. Harvey</name>
    <dbReference type="NCBI Taxonomy" id="1299332"/>
    <lineage>
        <taxon>Bacteria</taxon>
        <taxon>Bacillati</taxon>
        <taxon>Actinomycetota</taxon>
        <taxon>Actinomycetes</taxon>
        <taxon>Mycobacteriales</taxon>
        <taxon>Mycobacteriaceae</taxon>
        <taxon>Mycobacterium</taxon>
        <taxon>Mycobacterium ulcerans group</taxon>
    </lineage>
</organism>
<name>A0ABP3AQ86_MYCUL</name>
<evidence type="ECO:0000256" key="1">
    <source>
        <dbReference type="SAM" id="MobiDB-lite"/>
    </source>
</evidence>